<dbReference type="CDD" id="cd05388">
    <property type="entry name" value="CobB_N"/>
    <property type="match status" value="1"/>
</dbReference>
<comment type="catalytic activity">
    <reaction evidence="7">
        <text>cob(II)yrinate + 2 L-glutamine + 2 ATP + 2 H2O = cob(II)yrinate a,c diamide + 2 L-glutamate + 2 ADP + 2 phosphate + 2 H(+)</text>
        <dbReference type="Rhea" id="RHEA:26289"/>
        <dbReference type="ChEBI" id="CHEBI:15377"/>
        <dbReference type="ChEBI" id="CHEBI:15378"/>
        <dbReference type="ChEBI" id="CHEBI:29985"/>
        <dbReference type="ChEBI" id="CHEBI:30616"/>
        <dbReference type="ChEBI" id="CHEBI:43474"/>
        <dbReference type="ChEBI" id="CHEBI:58359"/>
        <dbReference type="ChEBI" id="CHEBI:58537"/>
        <dbReference type="ChEBI" id="CHEBI:58894"/>
        <dbReference type="ChEBI" id="CHEBI:456216"/>
        <dbReference type="EC" id="6.3.5.11"/>
    </reaction>
</comment>
<evidence type="ECO:0000256" key="6">
    <source>
        <dbReference type="ARBA" id="ARBA00022962"/>
    </source>
</evidence>
<proteinExistence type="inferred from homology"/>
<dbReference type="RefSeq" id="WP_073025135.1">
    <property type="nucleotide sequence ID" value="NZ_FQZS01000006.1"/>
</dbReference>
<dbReference type="PROSITE" id="PS51274">
    <property type="entry name" value="GATASE_COBBQ"/>
    <property type="match status" value="1"/>
</dbReference>
<dbReference type="EMBL" id="FQZS01000006">
    <property type="protein sequence ID" value="SHI67913.1"/>
    <property type="molecule type" value="Genomic_DNA"/>
</dbReference>
<dbReference type="InterPro" id="IPR011698">
    <property type="entry name" value="GATase_3"/>
</dbReference>
<feature type="site" description="Increases nucleophilicity of active site Cys" evidence="7">
    <location>
        <position position="446"/>
    </location>
</feature>
<dbReference type="Gene3D" id="3.40.50.300">
    <property type="entry name" value="P-loop containing nucleotide triphosphate hydrolases"/>
    <property type="match status" value="2"/>
</dbReference>
<keyword evidence="5 7" id="KW-0460">Magnesium</keyword>
<organism evidence="10 11">
    <name type="scientific">Lutispora thermophila DSM 19022</name>
    <dbReference type="NCBI Taxonomy" id="1122184"/>
    <lineage>
        <taxon>Bacteria</taxon>
        <taxon>Bacillati</taxon>
        <taxon>Bacillota</taxon>
        <taxon>Clostridia</taxon>
        <taxon>Lutisporales</taxon>
        <taxon>Lutisporaceae</taxon>
        <taxon>Lutispora</taxon>
    </lineage>
</organism>
<keyword evidence="11" id="KW-1185">Reference proteome</keyword>
<gene>
    <name evidence="7" type="primary">cbiA</name>
    <name evidence="10" type="ORF">SAMN02745176_01000</name>
</gene>
<feature type="domain" description="CobQ/CobB/MinD/ParA nucleotide binding" evidence="8">
    <location>
        <begin position="6"/>
        <end position="189"/>
    </location>
</feature>
<dbReference type="SUPFAM" id="SSF52317">
    <property type="entry name" value="Class I glutamine amidotransferase-like"/>
    <property type="match status" value="1"/>
</dbReference>
<dbReference type="InterPro" id="IPR029062">
    <property type="entry name" value="Class_I_gatase-like"/>
</dbReference>
<evidence type="ECO:0000259" key="9">
    <source>
        <dbReference type="Pfam" id="PF07685"/>
    </source>
</evidence>
<feature type="active site" description="Nucleophile" evidence="7">
    <location>
        <position position="340"/>
    </location>
</feature>
<keyword evidence="6 7" id="KW-0315">Glutamine amidotransferase</keyword>
<dbReference type="UniPathway" id="UPA00148">
    <property type="reaction ID" value="UER00231"/>
</dbReference>
<dbReference type="STRING" id="1122184.SAMN02745176_01000"/>
<sequence length="470" mass="52043">MSIPKIVIAGSNSGCGKTTVSIGIMGALSAEGLTVQPFKVGPDYIDPMFHTFVTGNASRNLDSWMMDESTVSHIFLRNISNADIAVIEGVMGMYDGYGGYDGVGSTAHVAKIIDAPVILVVNGEGMSLSIVPLIKGFMDFDEGVKIRGVIINNIKSEAHFRLLKDTIEDHLDITVIGYLKNMPEISLASRHLGLVPEDEIGDLKQKVTLLSEELKKTVDLELLQKIAVEGVMFDKEKTEVLEHDVRFSVKPLSSVVRIAVARDNAFNFYYRDNLDLLEMLGAELVYFSPLNDIQLPDGISGLYLGGGYPEVFAARLEENTSMRKSIRSRIMSGLPTYAECGGLMYLSEGIINSNGEIYSMAGVIPGISRMTKSLQRFGYIEIDIVEDNVLAVKGEKIRGHEFHYSITEVNEDIPTCYSIKKSKRNSETRIWKCGFKLHNLLAGYPHLHFWSNPSFAERFVKSCLGFGEKR</sequence>
<dbReference type="CDD" id="cd03130">
    <property type="entry name" value="GATase1_CobB"/>
    <property type="match status" value="1"/>
</dbReference>
<evidence type="ECO:0000259" key="8">
    <source>
        <dbReference type="Pfam" id="PF01656"/>
    </source>
</evidence>
<keyword evidence="3 7" id="KW-0547">Nucleotide-binding</keyword>
<dbReference type="GO" id="GO:0042242">
    <property type="term" value="F:cobyrinic acid a,c-diamide synthase activity"/>
    <property type="evidence" value="ECO:0007669"/>
    <property type="project" value="UniProtKB-UniRule"/>
</dbReference>
<dbReference type="Proteomes" id="UP000184442">
    <property type="component" value="Unassembled WGS sequence"/>
</dbReference>
<dbReference type="OrthoDB" id="9764035at2"/>
<dbReference type="PANTHER" id="PTHR43873">
    <property type="entry name" value="COBYRINATE A,C-DIAMIDE SYNTHASE"/>
    <property type="match status" value="1"/>
</dbReference>
<comment type="cofactor">
    <cofactor evidence="1 7">
        <name>Mg(2+)</name>
        <dbReference type="ChEBI" id="CHEBI:18420"/>
    </cofactor>
</comment>
<keyword evidence="7" id="KW-0169">Cobalamin biosynthesis</keyword>
<dbReference type="Pfam" id="PF01656">
    <property type="entry name" value="CbiA"/>
    <property type="match status" value="1"/>
</dbReference>
<dbReference type="InterPro" id="IPR004484">
    <property type="entry name" value="CbiA/CobB_synth"/>
</dbReference>
<comment type="similarity">
    <text evidence="7">Belongs to the CobB/CbiA family.</text>
</comment>
<dbReference type="NCBIfam" id="NF002204">
    <property type="entry name" value="PRK01077.1"/>
    <property type="match status" value="1"/>
</dbReference>
<dbReference type="SUPFAM" id="SSF52540">
    <property type="entry name" value="P-loop containing nucleoside triphosphate hydrolases"/>
    <property type="match status" value="1"/>
</dbReference>
<dbReference type="GO" id="GO:0009236">
    <property type="term" value="P:cobalamin biosynthetic process"/>
    <property type="evidence" value="ECO:0007669"/>
    <property type="project" value="UniProtKB-UniRule"/>
</dbReference>
<evidence type="ECO:0000313" key="10">
    <source>
        <dbReference type="EMBL" id="SHI67913.1"/>
    </source>
</evidence>
<dbReference type="AlphaFoldDB" id="A0A1M6D497"/>
<evidence type="ECO:0000256" key="2">
    <source>
        <dbReference type="ARBA" id="ARBA00022598"/>
    </source>
</evidence>
<feature type="domain" description="CobB/CobQ-like glutamine amidotransferase" evidence="9">
    <location>
        <begin position="257"/>
        <end position="452"/>
    </location>
</feature>
<dbReference type="HAMAP" id="MF_00027">
    <property type="entry name" value="CobB_CbiA"/>
    <property type="match status" value="1"/>
</dbReference>
<dbReference type="EC" id="6.3.5.11" evidence="7"/>
<dbReference type="NCBIfam" id="TIGR00379">
    <property type="entry name" value="cobB"/>
    <property type="match status" value="1"/>
</dbReference>
<dbReference type="InterPro" id="IPR002586">
    <property type="entry name" value="CobQ/CobB/MinD/ParA_Nub-bd_dom"/>
</dbReference>
<evidence type="ECO:0000256" key="3">
    <source>
        <dbReference type="ARBA" id="ARBA00022741"/>
    </source>
</evidence>
<protein>
    <recommendedName>
        <fullName evidence="7">Cobyrinate a,c-diamide synthase</fullName>
        <ecNumber evidence="7">6.3.5.11</ecNumber>
    </recommendedName>
    <alternativeName>
        <fullName evidence="7">Cobyrinic acid a,c-diamide synthetase</fullName>
    </alternativeName>
</protein>
<evidence type="ECO:0000256" key="1">
    <source>
        <dbReference type="ARBA" id="ARBA00001946"/>
    </source>
</evidence>
<dbReference type="PANTHER" id="PTHR43873:SF1">
    <property type="entry name" value="COBYRINATE A,C-DIAMIDE SYNTHASE"/>
    <property type="match status" value="1"/>
</dbReference>
<accession>A0A1M6D497</accession>
<comment type="pathway">
    <text evidence="7">Cofactor biosynthesis; adenosylcobalamin biosynthesis; cob(II)yrinate a,c-diamide from sirohydrochlorin (anaerobic route): step 10/10.</text>
</comment>
<evidence type="ECO:0000256" key="5">
    <source>
        <dbReference type="ARBA" id="ARBA00022842"/>
    </source>
</evidence>
<name>A0A1M6D497_9FIRM</name>
<dbReference type="InterPro" id="IPR027417">
    <property type="entry name" value="P-loop_NTPase"/>
</dbReference>
<evidence type="ECO:0000313" key="11">
    <source>
        <dbReference type="Proteomes" id="UP000184442"/>
    </source>
</evidence>
<keyword evidence="2 7" id="KW-0436">Ligase</keyword>
<evidence type="ECO:0000256" key="7">
    <source>
        <dbReference type="HAMAP-Rule" id="MF_00027"/>
    </source>
</evidence>
<comment type="domain">
    <text evidence="7">Comprises of two domains. The C-terminal domain contains the binding site for glutamine and catalyzes the hydrolysis of this substrate to glutamate and ammonia. The N-terminal domain is anticipated to bind ATP and cobyrinate and catalyzes the ultimate synthesis of the diamide product. The ammonia produced via the glutaminase domain is probably translocated to the adjacent domain via a molecular tunnel, where it reacts with an activated intermediate.</text>
</comment>
<comment type="miscellaneous">
    <text evidence="7">The a and c carboxylates of cobyrinate are activated for nucleophilic attack via formation of a phosphorylated intermediate by ATP. CbiA catalyzes first the amidation of the c-carboxylate, and then that of the a-carboxylate.</text>
</comment>
<dbReference type="GO" id="GO:0005524">
    <property type="term" value="F:ATP binding"/>
    <property type="evidence" value="ECO:0007669"/>
    <property type="project" value="UniProtKB-UniRule"/>
</dbReference>
<keyword evidence="4 7" id="KW-0067">ATP-binding</keyword>
<evidence type="ECO:0000256" key="4">
    <source>
        <dbReference type="ARBA" id="ARBA00022840"/>
    </source>
</evidence>
<reference evidence="10 11" key="1">
    <citation type="submission" date="2016-11" db="EMBL/GenBank/DDBJ databases">
        <authorList>
            <person name="Jaros S."/>
            <person name="Januszkiewicz K."/>
            <person name="Wedrychowicz H."/>
        </authorList>
    </citation>
    <scope>NUCLEOTIDE SEQUENCE [LARGE SCALE GENOMIC DNA]</scope>
    <source>
        <strain evidence="10 11">DSM 19022</strain>
    </source>
</reference>
<dbReference type="Pfam" id="PF07685">
    <property type="entry name" value="GATase_3"/>
    <property type="match status" value="1"/>
</dbReference>
<dbReference type="Gene3D" id="3.40.50.880">
    <property type="match status" value="1"/>
</dbReference>
<comment type="function">
    <text evidence="7">Catalyzes the ATP-dependent amidation of the two carboxylate groups at positions a and c of cobyrinate, using either L-glutamine or ammonia as the nitrogen source.</text>
</comment>